<accession>A0A0C2J4N3</accession>
<protein>
    <submittedName>
        <fullName evidence="1">Uncharacterized protein</fullName>
    </submittedName>
</protein>
<organism evidence="1 2">
    <name type="scientific">Thelohanellus kitauei</name>
    <name type="common">Myxosporean</name>
    <dbReference type="NCBI Taxonomy" id="669202"/>
    <lineage>
        <taxon>Eukaryota</taxon>
        <taxon>Metazoa</taxon>
        <taxon>Cnidaria</taxon>
        <taxon>Myxozoa</taxon>
        <taxon>Myxosporea</taxon>
        <taxon>Bivalvulida</taxon>
        <taxon>Platysporina</taxon>
        <taxon>Myxobolidae</taxon>
        <taxon>Thelohanellus</taxon>
    </lineage>
</organism>
<sequence>MSVMSGYQYETDCEDFLISNEFYNKAEDLRVNYNLKHSCELTHENMQGFIVDVSEELDKNPKYPNYNYYRGNIDSLKEYHEKFKEKLTQTIAYVEKLSERRKRVVTDNDRSEQPKDA</sequence>
<evidence type="ECO:0000313" key="1">
    <source>
        <dbReference type="EMBL" id="KII64023.1"/>
    </source>
</evidence>
<gene>
    <name evidence="1" type="ORF">RF11_14647</name>
</gene>
<reference evidence="1 2" key="1">
    <citation type="journal article" date="2014" name="Genome Biol. Evol.">
        <title>The genome of the myxosporean Thelohanellus kitauei shows adaptations to nutrient acquisition within its fish host.</title>
        <authorList>
            <person name="Yang Y."/>
            <person name="Xiong J."/>
            <person name="Zhou Z."/>
            <person name="Huo F."/>
            <person name="Miao W."/>
            <person name="Ran C."/>
            <person name="Liu Y."/>
            <person name="Zhang J."/>
            <person name="Feng J."/>
            <person name="Wang M."/>
            <person name="Wang M."/>
            <person name="Wang L."/>
            <person name="Yao B."/>
        </authorList>
    </citation>
    <scope>NUCLEOTIDE SEQUENCE [LARGE SCALE GENOMIC DNA]</scope>
    <source>
        <strain evidence="1">Wuqing</strain>
    </source>
</reference>
<name>A0A0C2J4N3_THEKT</name>
<dbReference type="AlphaFoldDB" id="A0A0C2J4N3"/>
<keyword evidence="2" id="KW-1185">Reference proteome</keyword>
<dbReference type="Proteomes" id="UP000031668">
    <property type="component" value="Unassembled WGS sequence"/>
</dbReference>
<proteinExistence type="predicted"/>
<dbReference type="EMBL" id="JWZT01004474">
    <property type="protein sequence ID" value="KII64023.1"/>
    <property type="molecule type" value="Genomic_DNA"/>
</dbReference>
<evidence type="ECO:0000313" key="2">
    <source>
        <dbReference type="Proteomes" id="UP000031668"/>
    </source>
</evidence>
<comment type="caution">
    <text evidence="1">The sequence shown here is derived from an EMBL/GenBank/DDBJ whole genome shotgun (WGS) entry which is preliminary data.</text>
</comment>